<name>X1DSR2_9ZZZZ</name>
<dbReference type="AlphaFoldDB" id="X1DSR2"/>
<feature type="compositionally biased region" description="Polar residues" evidence="1">
    <location>
        <begin position="16"/>
        <end position="32"/>
    </location>
</feature>
<feature type="region of interest" description="Disordered" evidence="1">
    <location>
        <begin position="1"/>
        <end position="32"/>
    </location>
</feature>
<evidence type="ECO:0000313" key="2">
    <source>
        <dbReference type="EMBL" id="GAH24051.1"/>
    </source>
</evidence>
<comment type="caution">
    <text evidence="2">The sequence shown here is derived from an EMBL/GenBank/DDBJ whole genome shotgun (WGS) entry which is preliminary data.</text>
</comment>
<reference evidence="2" key="1">
    <citation type="journal article" date="2014" name="Front. Microbiol.">
        <title>High frequency of phylogenetically diverse reductive dehalogenase-homologous genes in deep subseafloor sedimentary metagenomes.</title>
        <authorList>
            <person name="Kawai M."/>
            <person name="Futagami T."/>
            <person name="Toyoda A."/>
            <person name="Takaki Y."/>
            <person name="Nishi S."/>
            <person name="Hori S."/>
            <person name="Arai W."/>
            <person name="Tsubouchi T."/>
            <person name="Morono Y."/>
            <person name="Uchiyama I."/>
            <person name="Ito T."/>
            <person name="Fujiyama A."/>
            <person name="Inagaki F."/>
            <person name="Takami H."/>
        </authorList>
    </citation>
    <scope>NUCLEOTIDE SEQUENCE</scope>
    <source>
        <strain evidence="2">Expedition CK06-06</strain>
    </source>
</reference>
<gene>
    <name evidence="2" type="ORF">S03H2_05094</name>
</gene>
<dbReference type="EMBL" id="BARU01002090">
    <property type="protein sequence ID" value="GAH24051.1"/>
    <property type="molecule type" value="Genomic_DNA"/>
</dbReference>
<accession>X1DSR2</accession>
<proteinExistence type="predicted"/>
<feature type="non-terminal residue" evidence="2">
    <location>
        <position position="1"/>
    </location>
</feature>
<organism evidence="2">
    <name type="scientific">marine sediment metagenome</name>
    <dbReference type="NCBI Taxonomy" id="412755"/>
    <lineage>
        <taxon>unclassified sequences</taxon>
        <taxon>metagenomes</taxon>
        <taxon>ecological metagenomes</taxon>
    </lineage>
</organism>
<sequence>NSLQGIRTAGTKTKEQNTPGNQNFSGAENRSQ</sequence>
<evidence type="ECO:0000256" key="1">
    <source>
        <dbReference type="SAM" id="MobiDB-lite"/>
    </source>
</evidence>
<protein>
    <submittedName>
        <fullName evidence="2">Uncharacterized protein</fullName>
    </submittedName>
</protein>